<dbReference type="Pfam" id="PF00724">
    <property type="entry name" value="Oxidored_FMN"/>
    <property type="match status" value="1"/>
</dbReference>
<gene>
    <name evidence="5" type="ORF">HKX02_07340</name>
    <name evidence="6" type="ORF">OHAE_4825</name>
</gene>
<name>A0A2P9HD75_9HYPH</name>
<dbReference type="RefSeq" id="WP_109366188.1">
    <property type="nucleotide sequence ID" value="NZ_JABFCY010000003.1"/>
</dbReference>
<proteinExistence type="inferred from homology"/>
<reference evidence="5 8" key="3">
    <citation type="submission" date="2020-05" db="EMBL/GenBank/DDBJ databases">
        <title>Draft Genome Sequence of Ochrobactrum soli Isolated from Stable Fly Gut.</title>
        <authorList>
            <person name="Pileggi M.T."/>
            <person name="Vazhakkala L.J."/>
            <person name="Wong C.N."/>
        </authorList>
    </citation>
    <scope>NUCLEOTIDE SEQUENCE [LARGE SCALE GENOMIC DNA]</scope>
    <source>
        <strain evidence="5 8">MTP-C0764</strain>
    </source>
</reference>
<dbReference type="InterPro" id="IPR045247">
    <property type="entry name" value="Oye-like"/>
</dbReference>
<dbReference type="PANTHER" id="PTHR22893">
    <property type="entry name" value="NADH OXIDOREDUCTASE-RELATED"/>
    <property type="match status" value="1"/>
</dbReference>
<evidence type="ECO:0000313" key="6">
    <source>
        <dbReference type="EMBL" id="SPL62033.1"/>
    </source>
</evidence>
<reference evidence="6" key="1">
    <citation type="submission" date="2017-12" db="EMBL/GenBank/DDBJ databases">
        <authorList>
            <person name="Hurst M.R.H."/>
        </authorList>
    </citation>
    <scope>NUCLEOTIDE SEQUENCE [LARGE SCALE GENOMIC DNA]</scope>
    <source>
        <strain evidence="6">FI11154</strain>
    </source>
</reference>
<evidence type="ECO:0000313" key="5">
    <source>
        <dbReference type="EMBL" id="NNU60073.1"/>
    </source>
</evidence>
<keyword evidence="3" id="KW-0560">Oxidoreductase</keyword>
<dbReference type="GO" id="GO:0010181">
    <property type="term" value="F:FMN binding"/>
    <property type="evidence" value="ECO:0007669"/>
    <property type="project" value="InterPro"/>
</dbReference>
<dbReference type="GO" id="GO:0016628">
    <property type="term" value="F:oxidoreductase activity, acting on the CH-CH group of donors, NAD or NADP as acceptor"/>
    <property type="evidence" value="ECO:0007669"/>
    <property type="project" value="UniProtKB-ARBA"/>
</dbReference>
<accession>A0A2P9HD75</accession>
<dbReference type="CDD" id="cd02933">
    <property type="entry name" value="OYE_like_FMN"/>
    <property type="match status" value="1"/>
</dbReference>
<dbReference type="PANTHER" id="PTHR22893:SF91">
    <property type="entry name" value="NADPH DEHYDROGENASE 2-RELATED"/>
    <property type="match status" value="1"/>
</dbReference>
<reference evidence="7" key="2">
    <citation type="submission" date="2017-12" db="EMBL/GenBank/DDBJ databases">
        <authorList>
            <person name="Diaz M."/>
        </authorList>
    </citation>
    <scope>NUCLEOTIDE SEQUENCE [LARGE SCALE GENOMIC DNA]</scope>
    <source>
        <strain evidence="7">FI11154</strain>
    </source>
</reference>
<dbReference type="FunFam" id="3.20.20.70:FF:000059">
    <property type="entry name" value="N-ethylmaleimide reductase, FMN-linked"/>
    <property type="match status" value="1"/>
</dbReference>
<dbReference type="AlphaFoldDB" id="A0A2P9HD75"/>
<keyword evidence="8" id="KW-1185">Reference proteome</keyword>
<comment type="similarity">
    <text evidence="2">Belongs to the NADH:flavin oxidoreductase/NADH oxidase family.</text>
</comment>
<dbReference type="EMBL" id="JABFCY010000003">
    <property type="protein sequence ID" value="NNU60073.1"/>
    <property type="molecule type" value="Genomic_DNA"/>
</dbReference>
<dbReference type="Proteomes" id="UP000246073">
    <property type="component" value="Unassembled WGS sequence"/>
</dbReference>
<dbReference type="InterPro" id="IPR001155">
    <property type="entry name" value="OxRdtase_FMN_N"/>
</dbReference>
<evidence type="ECO:0000259" key="4">
    <source>
        <dbReference type="Pfam" id="PF00724"/>
    </source>
</evidence>
<dbReference type="Gene3D" id="3.20.20.70">
    <property type="entry name" value="Aldolase class I"/>
    <property type="match status" value="1"/>
</dbReference>
<feature type="domain" description="NADH:flavin oxidoreductase/NADH oxidase N-terminal" evidence="4">
    <location>
        <begin position="3"/>
        <end position="349"/>
    </location>
</feature>
<evidence type="ECO:0000256" key="1">
    <source>
        <dbReference type="ARBA" id="ARBA00001917"/>
    </source>
</evidence>
<dbReference type="SUPFAM" id="SSF51395">
    <property type="entry name" value="FMN-linked oxidoreductases"/>
    <property type="match status" value="1"/>
</dbReference>
<evidence type="ECO:0000313" key="8">
    <source>
        <dbReference type="Proteomes" id="UP000574931"/>
    </source>
</evidence>
<evidence type="ECO:0000256" key="3">
    <source>
        <dbReference type="ARBA" id="ARBA00023002"/>
    </source>
</evidence>
<dbReference type="EMBL" id="OOFM01000001">
    <property type="protein sequence ID" value="SPL62033.1"/>
    <property type="molecule type" value="Genomic_DNA"/>
</dbReference>
<comment type="cofactor">
    <cofactor evidence="1">
        <name>FMN</name>
        <dbReference type="ChEBI" id="CHEBI:58210"/>
    </cofactor>
</comment>
<dbReference type="GO" id="GO:0005829">
    <property type="term" value="C:cytosol"/>
    <property type="evidence" value="ECO:0007669"/>
    <property type="project" value="UniProtKB-ARBA"/>
</dbReference>
<dbReference type="InterPro" id="IPR013785">
    <property type="entry name" value="Aldolase_TIM"/>
</dbReference>
<evidence type="ECO:0000256" key="2">
    <source>
        <dbReference type="ARBA" id="ARBA00005979"/>
    </source>
</evidence>
<protein>
    <submittedName>
        <fullName evidence="5">Alkene reductase</fullName>
    </submittedName>
    <submittedName>
        <fullName evidence="6">NADH:flavin oxidoreductase/NADH oxidase</fullName>
    </submittedName>
</protein>
<dbReference type="Proteomes" id="UP000574931">
    <property type="component" value="Unassembled WGS sequence"/>
</dbReference>
<organism evidence="6 7">
    <name type="scientific">Ochrobactrum soli</name>
    <dbReference type="NCBI Taxonomy" id="2448455"/>
    <lineage>
        <taxon>Bacteria</taxon>
        <taxon>Pseudomonadati</taxon>
        <taxon>Pseudomonadota</taxon>
        <taxon>Alphaproteobacteria</taxon>
        <taxon>Hyphomicrobiales</taxon>
        <taxon>Brucellaceae</taxon>
        <taxon>Brucella/Ochrobactrum group</taxon>
        <taxon>Ochrobactrum</taxon>
    </lineage>
</organism>
<evidence type="ECO:0000313" key="7">
    <source>
        <dbReference type="Proteomes" id="UP000246073"/>
    </source>
</evidence>
<sequence length="379" mass="41187">MSSLFKPFNLSGLALPNRIVMAPMTRSRSFSGAADELVALYYSQRATAGLIVTEGTPISREGQGYLFNPGIFSEEQIKGWRLVTQSVHSAGGRIFAQLWHVGRISNRSIQEDGKAPVSSTGRVASGAMSFVRNANGEPDFVPVSEPRALTTEEVKRVIGDFVQAARNAIDAGFDGVELHGANGYLLEQFINPLVNDRDDIYSAKTIEGRLRFVLETVDAVSEAIGASRVAIRLSPYGTIHDNPLFPDLEETYVALAAELGQRGVAYVHVMDQSGQVKLPYGERPVSDAIHGLMEQWRPLLPNTALILAGGLDQARAQRLLDAGLIDLAAFGQPFIANPDLVERLRNNWPLAEPDRATYYGGGRAGYVDYPPYAGRSLVA</sequence>